<dbReference type="Proteomes" id="UP000224006">
    <property type="component" value="Chromosome I"/>
</dbReference>
<feature type="region of interest" description="Disordered" evidence="1">
    <location>
        <begin position="1"/>
        <end position="102"/>
    </location>
</feature>
<gene>
    <name evidence="2" type="ORF">BESB_010850</name>
</gene>
<comment type="caution">
    <text evidence="2">The sequence shown here is derived from an EMBL/GenBank/DDBJ whole genome shotgun (WGS) entry which is preliminary data.</text>
</comment>
<proteinExistence type="predicted"/>
<protein>
    <submittedName>
        <fullName evidence="2">Uncharacterized protein</fullName>
    </submittedName>
</protein>
<dbReference type="AlphaFoldDB" id="A0A2A9MQT9"/>
<dbReference type="VEuPathDB" id="ToxoDB:BESB_010850"/>
<dbReference type="EMBL" id="NWUJ01000001">
    <property type="protein sequence ID" value="PFH38743.1"/>
    <property type="molecule type" value="Genomic_DNA"/>
</dbReference>
<feature type="compositionally biased region" description="Basic residues" evidence="1">
    <location>
        <begin position="92"/>
        <end position="102"/>
    </location>
</feature>
<keyword evidence="3" id="KW-1185">Reference proteome</keyword>
<evidence type="ECO:0000313" key="2">
    <source>
        <dbReference type="EMBL" id="PFH38743.1"/>
    </source>
</evidence>
<dbReference type="KEGG" id="bbes:BESB_010850"/>
<organism evidence="2 3">
    <name type="scientific">Besnoitia besnoiti</name>
    <name type="common">Apicomplexan protozoan</name>
    <dbReference type="NCBI Taxonomy" id="94643"/>
    <lineage>
        <taxon>Eukaryota</taxon>
        <taxon>Sar</taxon>
        <taxon>Alveolata</taxon>
        <taxon>Apicomplexa</taxon>
        <taxon>Conoidasida</taxon>
        <taxon>Coccidia</taxon>
        <taxon>Eucoccidiorida</taxon>
        <taxon>Eimeriorina</taxon>
        <taxon>Sarcocystidae</taxon>
        <taxon>Besnoitia</taxon>
    </lineage>
</organism>
<dbReference type="OrthoDB" id="329796at2759"/>
<feature type="compositionally biased region" description="Low complexity" evidence="1">
    <location>
        <begin position="30"/>
        <end position="45"/>
    </location>
</feature>
<name>A0A2A9MQT9_BESBE</name>
<feature type="compositionally biased region" description="Polar residues" evidence="1">
    <location>
        <begin position="58"/>
        <end position="72"/>
    </location>
</feature>
<dbReference type="GeneID" id="40306147"/>
<reference evidence="2 3" key="1">
    <citation type="submission" date="2017-09" db="EMBL/GenBank/DDBJ databases">
        <title>Genome sequencing of Besnoitia besnoiti strain Bb-Ger1.</title>
        <authorList>
            <person name="Schares G."/>
            <person name="Venepally P."/>
            <person name="Lorenzi H.A."/>
        </authorList>
    </citation>
    <scope>NUCLEOTIDE SEQUENCE [LARGE SCALE GENOMIC DNA]</scope>
    <source>
        <strain evidence="2 3">Bb-Ger1</strain>
    </source>
</reference>
<dbReference type="RefSeq" id="XP_029222752.1">
    <property type="nucleotide sequence ID" value="XM_029359839.1"/>
</dbReference>
<evidence type="ECO:0000256" key="1">
    <source>
        <dbReference type="SAM" id="MobiDB-lite"/>
    </source>
</evidence>
<evidence type="ECO:0000313" key="3">
    <source>
        <dbReference type="Proteomes" id="UP000224006"/>
    </source>
</evidence>
<sequence length="258" mass="27594">MPNAKKAKSPFLRGSFFAGSAKKEKKSDAAARPAASSGGAASVPSDDQRGRSAGRAPLSTTTPGELGTQDSSHPGARTSVHGVPAYTQAVPRKWKVRHPRRSHHGVASRFRRVLRRKGRTVAPEYANVFLILGLCDGELIQNGYVCLRAADVTESGVEGVSQLTGYPFLRHCILVNKKTRRTKQPKTYYTVLGTGQYTAIVNASTQVDGMAPLEVCVLRRSGGPQLEKKRSSHRSSIVGSVVGTLRSSARELGLVSSG</sequence>
<accession>A0A2A9MQT9</accession>